<evidence type="ECO:0000313" key="6">
    <source>
        <dbReference type="EMBL" id="OLY82902.1"/>
    </source>
</evidence>
<dbReference type="Gene3D" id="3.40.50.12660">
    <property type="match status" value="1"/>
</dbReference>
<dbReference type="Proteomes" id="UP000187455">
    <property type="component" value="Unassembled WGS sequence"/>
</dbReference>
<dbReference type="InterPro" id="IPR011600">
    <property type="entry name" value="Pept_C14_caspase"/>
</dbReference>
<dbReference type="Pfam" id="PF00656">
    <property type="entry name" value="Peptidase_C14"/>
    <property type="match status" value="1"/>
</dbReference>
<feature type="compositionally biased region" description="Low complexity" evidence="4">
    <location>
        <begin position="255"/>
        <end position="275"/>
    </location>
</feature>
<evidence type="ECO:0000256" key="1">
    <source>
        <dbReference type="ARBA" id="ARBA00009005"/>
    </source>
</evidence>
<feature type="compositionally biased region" description="Polar residues" evidence="4">
    <location>
        <begin position="14"/>
        <end position="45"/>
    </location>
</feature>
<dbReference type="PANTHER" id="PTHR48104">
    <property type="entry name" value="METACASPASE-4"/>
    <property type="match status" value="1"/>
</dbReference>
<evidence type="ECO:0000256" key="4">
    <source>
        <dbReference type="SAM" id="MobiDB-lite"/>
    </source>
</evidence>
<keyword evidence="3" id="KW-0645">Protease</keyword>
<feature type="domain" description="Peptidase C14 caspase" evidence="5">
    <location>
        <begin position="296"/>
        <end position="579"/>
    </location>
</feature>
<keyword evidence="3" id="KW-0378">Hydrolase</keyword>
<keyword evidence="3" id="KW-0788">Thiol protease</keyword>
<feature type="region of interest" description="Disordered" evidence="4">
    <location>
        <begin position="252"/>
        <end position="286"/>
    </location>
</feature>
<feature type="compositionally biased region" description="Gly residues" evidence="4">
    <location>
        <begin position="82"/>
        <end position="94"/>
    </location>
</feature>
<feature type="compositionally biased region" description="Low complexity" evidence="4">
    <location>
        <begin position="159"/>
        <end position="173"/>
    </location>
</feature>
<reference evidence="6 7" key="1">
    <citation type="journal article" date="2016" name="Mol. Biol. Evol.">
        <title>Genome-Wide Survey of Gut Fungi (Harpellales) Reveals the First Horizontally Transferred Ubiquitin Gene from a Mosquito Host.</title>
        <authorList>
            <person name="Wang Y."/>
            <person name="White M.M."/>
            <person name="Kvist S."/>
            <person name="Moncalvo J.M."/>
        </authorList>
    </citation>
    <scope>NUCLEOTIDE SEQUENCE [LARGE SCALE GENOMIC DNA]</scope>
    <source>
        <strain evidence="6 7">ALG-7-W6</strain>
    </source>
</reference>
<keyword evidence="2" id="KW-0053">Apoptosis</keyword>
<evidence type="ECO:0000313" key="7">
    <source>
        <dbReference type="Proteomes" id="UP000187455"/>
    </source>
</evidence>
<keyword evidence="7" id="KW-1185">Reference proteome</keyword>
<dbReference type="InterPro" id="IPR050452">
    <property type="entry name" value="Metacaspase"/>
</dbReference>
<accession>A0A1R0H193</accession>
<comment type="caution">
    <text evidence="6">The sequence shown here is derived from an EMBL/GenBank/DDBJ whole genome shotgun (WGS) entry which is preliminary data.</text>
</comment>
<dbReference type="PANTHER" id="PTHR48104:SF30">
    <property type="entry name" value="METACASPASE-1"/>
    <property type="match status" value="1"/>
</dbReference>
<feature type="region of interest" description="Disordered" evidence="4">
    <location>
        <begin position="1"/>
        <end position="207"/>
    </location>
</feature>
<dbReference type="GO" id="GO:0005737">
    <property type="term" value="C:cytoplasm"/>
    <property type="evidence" value="ECO:0007669"/>
    <property type="project" value="TreeGrafter"/>
</dbReference>
<dbReference type="InterPro" id="IPR029030">
    <property type="entry name" value="Caspase-like_dom_sf"/>
</dbReference>
<dbReference type="GO" id="GO:0006508">
    <property type="term" value="P:proteolysis"/>
    <property type="evidence" value="ECO:0007669"/>
    <property type="project" value="InterPro"/>
</dbReference>
<dbReference type="GO" id="GO:0004197">
    <property type="term" value="F:cysteine-type endopeptidase activity"/>
    <property type="evidence" value="ECO:0007669"/>
    <property type="project" value="InterPro"/>
</dbReference>
<feature type="compositionally biased region" description="Polar residues" evidence="4">
    <location>
        <begin position="106"/>
        <end position="117"/>
    </location>
</feature>
<dbReference type="OrthoDB" id="3223806at2759"/>
<feature type="compositionally biased region" description="Basic and acidic residues" evidence="4">
    <location>
        <begin position="1"/>
        <end position="13"/>
    </location>
</feature>
<evidence type="ECO:0000259" key="5">
    <source>
        <dbReference type="Pfam" id="PF00656"/>
    </source>
</evidence>
<name>A0A1R0H193_9FUNG</name>
<protein>
    <submittedName>
        <fullName evidence="6">Metacaspase-1</fullName>
    </submittedName>
</protein>
<dbReference type="EMBL" id="LSSL01001187">
    <property type="protein sequence ID" value="OLY82902.1"/>
    <property type="molecule type" value="Genomic_DNA"/>
</dbReference>
<feature type="compositionally biased region" description="Polar residues" evidence="4">
    <location>
        <begin position="276"/>
        <end position="286"/>
    </location>
</feature>
<evidence type="ECO:0000256" key="3">
    <source>
        <dbReference type="ARBA" id="ARBA00022807"/>
    </source>
</evidence>
<comment type="similarity">
    <text evidence="1">Belongs to the peptidase C14B family.</text>
</comment>
<dbReference type="AlphaFoldDB" id="A0A1R0H193"/>
<dbReference type="GO" id="GO:0006915">
    <property type="term" value="P:apoptotic process"/>
    <property type="evidence" value="ECO:0007669"/>
    <property type="project" value="UniProtKB-KW"/>
</dbReference>
<feature type="compositionally biased region" description="Low complexity" evidence="4">
    <location>
        <begin position="64"/>
        <end position="76"/>
    </location>
</feature>
<feature type="compositionally biased region" description="Polar residues" evidence="4">
    <location>
        <begin position="177"/>
        <end position="189"/>
    </location>
</feature>
<feature type="compositionally biased region" description="Low complexity" evidence="4">
    <location>
        <begin position="118"/>
        <end position="149"/>
    </location>
</feature>
<sequence length="590" mass="66550">MYPGNRRDRRNEDQYNNDGSYEGYNANQQPEFPQYNQDNYQQPGGYNNYPMPGEDGYASFPGAQNDQYQDPNQYNDETYSRGLGGGNNQNGGGYNQYPQADYPQDNYDQNNYSRNTGNQGNNPQSNYPQNNYQQNDYPQNNYHQNDYPQSNYHQNDFPQNNYQDNGYNQNQNYPEGHSNQNQSYPGSRSNQNQQQNGGGGYNATQFNELFPPSIETYSSPADWGVAPAINLPVPTVVYDNINYSDMQFPEYHSSGNQNYNGQYNQPQGGNNQAYQSAPQGIQHQPTNASISNCQGRKRALLIGVNYTGTKYKLRGCINDVHRMKKFIMDHFQFKESDMVILTDDQTNPNRIPTRQNILRAMKWLVSGAQRNDSFFFHYSGHGSRVEDANGDELDGFDETICPVDFEKNGQIIDDDMNAIMVRPLPPGARLTAVYDCCHSATALDLPYMYGASGKLKNNKALNIAGNEVKDAGASYMKGDIQGALGGLTQSFKTLMSGDSKLERARKEKSSMGDVIMFSGCKDTQTSADAKEDLNFTGAMSWSLTNSLYAKPHQTYIELLNDIRQRLAGKYTQIPQLSTGRLMDMNTIFIM</sequence>
<evidence type="ECO:0000256" key="2">
    <source>
        <dbReference type="ARBA" id="ARBA00022703"/>
    </source>
</evidence>
<dbReference type="SUPFAM" id="SSF52129">
    <property type="entry name" value="Caspase-like"/>
    <property type="match status" value="1"/>
</dbReference>
<proteinExistence type="inferred from homology"/>
<organism evidence="6 7">
    <name type="scientific">Smittium mucronatum</name>
    <dbReference type="NCBI Taxonomy" id="133383"/>
    <lineage>
        <taxon>Eukaryota</taxon>
        <taxon>Fungi</taxon>
        <taxon>Fungi incertae sedis</taxon>
        <taxon>Zoopagomycota</taxon>
        <taxon>Kickxellomycotina</taxon>
        <taxon>Harpellomycetes</taxon>
        <taxon>Harpellales</taxon>
        <taxon>Legeriomycetaceae</taxon>
        <taxon>Smittium</taxon>
    </lineage>
</organism>
<gene>
    <name evidence="6" type="ORF">AYI68_g2968</name>
</gene>